<dbReference type="STRING" id="1424294.Gferi_19205"/>
<dbReference type="SUPFAM" id="SSF53448">
    <property type="entry name" value="Nucleotide-diphospho-sugar transferases"/>
    <property type="match status" value="1"/>
</dbReference>
<dbReference type="RefSeq" id="WP_069979340.1">
    <property type="nucleotide sequence ID" value="NZ_CP017269.1"/>
</dbReference>
<protein>
    <submittedName>
        <fullName evidence="2">Phosphohydrolase</fullName>
    </submittedName>
</protein>
<dbReference type="InterPro" id="IPR003607">
    <property type="entry name" value="HD/PDEase_dom"/>
</dbReference>
<dbReference type="SMART" id="SM00471">
    <property type="entry name" value="HDc"/>
    <property type="match status" value="1"/>
</dbReference>
<dbReference type="Pfam" id="PF01966">
    <property type="entry name" value="HD"/>
    <property type="match status" value="1"/>
</dbReference>
<evidence type="ECO:0000259" key="1">
    <source>
        <dbReference type="SMART" id="SM00471"/>
    </source>
</evidence>
<dbReference type="PANTHER" id="PTHR43777:SF1">
    <property type="entry name" value="MOLYBDENUM COFACTOR CYTIDYLYLTRANSFERASE"/>
    <property type="match status" value="1"/>
</dbReference>
<name>A0A1D8GKP1_9FIRM</name>
<keyword evidence="3" id="KW-1185">Reference proteome</keyword>
<evidence type="ECO:0000313" key="2">
    <source>
        <dbReference type="EMBL" id="AOT71469.1"/>
    </source>
</evidence>
<dbReference type="InterPro" id="IPR006674">
    <property type="entry name" value="HD_domain"/>
</dbReference>
<keyword evidence="2" id="KW-0378">Hydrolase</keyword>
<dbReference type="EMBL" id="CP017269">
    <property type="protein sequence ID" value="AOT71469.1"/>
    <property type="molecule type" value="Genomic_DNA"/>
</dbReference>
<dbReference type="PANTHER" id="PTHR43777">
    <property type="entry name" value="MOLYBDENUM COFACTOR CYTIDYLYLTRANSFERASE"/>
    <property type="match status" value="1"/>
</dbReference>
<dbReference type="InterPro" id="IPR029044">
    <property type="entry name" value="Nucleotide-diphossugar_trans"/>
</dbReference>
<dbReference type="OrthoDB" id="285216at2"/>
<dbReference type="CDD" id="cd04182">
    <property type="entry name" value="GT_2_like_f"/>
    <property type="match status" value="1"/>
</dbReference>
<dbReference type="Proteomes" id="UP000095743">
    <property type="component" value="Chromosome"/>
</dbReference>
<accession>A0A1D8GKP1</accession>
<dbReference type="Pfam" id="PF12804">
    <property type="entry name" value="NTP_transf_3"/>
    <property type="match status" value="1"/>
</dbReference>
<dbReference type="Gene3D" id="1.10.3210.10">
    <property type="entry name" value="Hypothetical protein af1432"/>
    <property type="match status" value="1"/>
</dbReference>
<dbReference type="AlphaFoldDB" id="A0A1D8GKP1"/>
<dbReference type="Gene3D" id="3.90.550.10">
    <property type="entry name" value="Spore Coat Polysaccharide Biosynthesis Protein SpsA, Chain A"/>
    <property type="match status" value="1"/>
</dbReference>
<organism evidence="2 3">
    <name type="scientific">Geosporobacter ferrireducens</name>
    <dbReference type="NCBI Taxonomy" id="1424294"/>
    <lineage>
        <taxon>Bacteria</taxon>
        <taxon>Bacillati</taxon>
        <taxon>Bacillota</taxon>
        <taxon>Clostridia</taxon>
        <taxon>Peptostreptococcales</taxon>
        <taxon>Thermotaleaceae</taxon>
        <taxon>Geosporobacter</taxon>
    </lineage>
</organism>
<gene>
    <name evidence="2" type="ORF">Gferi_19205</name>
</gene>
<reference evidence="2 3" key="1">
    <citation type="submission" date="2016-09" db="EMBL/GenBank/DDBJ databases">
        <title>Genomic analysis reveals versatility of anaerobic energy metabolism of Geosporobacter ferrireducens IRF9 of phylum Firmicutes.</title>
        <authorList>
            <person name="Kim S.-J."/>
        </authorList>
    </citation>
    <scope>NUCLEOTIDE SEQUENCE [LARGE SCALE GENOMIC DNA]</scope>
    <source>
        <strain evidence="2 3">IRF9</strain>
    </source>
</reference>
<dbReference type="KEGG" id="gfe:Gferi_19205"/>
<dbReference type="InterPro" id="IPR054703">
    <property type="entry name" value="Mop-rel"/>
</dbReference>
<dbReference type="InterPro" id="IPR025877">
    <property type="entry name" value="MobA-like_NTP_Trfase"/>
</dbReference>
<dbReference type="NCBIfam" id="NF045665">
    <property type="entry name" value="NTPtran_DVU1551"/>
    <property type="match status" value="1"/>
</dbReference>
<dbReference type="GO" id="GO:0016779">
    <property type="term" value="F:nucleotidyltransferase activity"/>
    <property type="evidence" value="ECO:0007669"/>
    <property type="project" value="UniProtKB-ARBA"/>
</dbReference>
<evidence type="ECO:0000313" key="3">
    <source>
        <dbReference type="Proteomes" id="UP000095743"/>
    </source>
</evidence>
<sequence length="368" mass="41477">MKKGKIASIIVAAGYSSRMGSFKPLLKFGTHTVVETVINTHRNAGVEDIILVVGHRGSEITERLKHSGVVCVVNENYSQGMYSSVVKGVEALDDDIETFFMQPVDIPLVKKHTLELLKNKYHECGTGILYPTFFGKQGHPPLINCKYKHAIVNGDGERGLKRLLESFSHDALCVPVLDEAILMDMDTQEDYEKLLSYFHRGAPSRKECYAILNHYNVPDHIVKHCIKVARISMDILNNLKGSGYELDDAALEAAALLHDVVRREKNHAQAGAMILKEIGYGYVGHIISTHTDIEVDEHEKITENEILYLADKLSKEDQFMSLEERLQQCLTVYSDDLEALRKIKKRYDAAEKIMKKIKKIPGKGFMYG</sequence>
<feature type="domain" description="HD/PDEase" evidence="1">
    <location>
        <begin position="217"/>
        <end position="349"/>
    </location>
</feature>
<dbReference type="GO" id="GO:0016787">
    <property type="term" value="F:hydrolase activity"/>
    <property type="evidence" value="ECO:0007669"/>
    <property type="project" value="UniProtKB-KW"/>
</dbReference>
<proteinExistence type="predicted"/>
<dbReference type="SUPFAM" id="SSF109604">
    <property type="entry name" value="HD-domain/PDEase-like"/>
    <property type="match status" value="1"/>
</dbReference>